<dbReference type="HOGENOM" id="CLU_027634_2_3_0"/>
<feature type="binding site" evidence="9">
    <location>
        <begin position="13"/>
        <end position="15"/>
    </location>
    <ligand>
        <name>substrate</name>
    </ligand>
</feature>
<comment type="caution">
    <text evidence="9">Lacks conserved residue(s) required for the propagation of feature annotation.</text>
</comment>
<feature type="binding site" evidence="9">
    <location>
        <position position="282"/>
    </location>
    <ligand>
        <name>K(+)</name>
        <dbReference type="ChEBI" id="CHEBI:29103"/>
    </ligand>
</feature>
<feature type="binding site" evidence="9">
    <location>
        <position position="143"/>
    </location>
    <ligand>
        <name>substrate</name>
    </ligand>
</feature>
<feature type="domain" description="Carbohydrate kinase PfkB" evidence="10">
    <location>
        <begin position="5"/>
        <end position="294"/>
    </location>
</feature>
<dbReference type="Proteomes" id="UP000002016">
    <property type="component" value="Chromosome"/>
</dbReference>
<dbReference type="PANTHER" id="PTHR10584:SF166">
    <property type="entry name" value="RIBOKINASE"/>
    <property type="match status" value="1"/>
</dbReference>
<keyword evidence="1 9" id="KW-0808">Transferase</keyword>
<dbReference type="GO" id="GO:0005524">
    <property type="term" value="F:ATP binding"/>
    <property type="evidence" value="ECO:0007669"/>
    <property type="project" value="UniProtKB-UniRule"/>
</dbReference>
<evidence type="ECO:0000256" key="2">
    <source>
        <dbReference type="ARBA" id="ARBA00022723"/>
    </source>
</evidence>
<dbReference type="GO" id="GO:0046872">
    <property type="term" value="F:metal ion binding"/>
    <property type="evidence" value="ECO:0007669"/>
    <property type="project" value="UniProtKB-KW"/>
</dbReference>
<keyword evidence="2 9" id="KW-0479">Metal-binding</keyword>
<dbReference type="KEGG" id="tle:Tlet_0187"/>
<feature type="binding site" evidence="9">
    <location>
        <position position="248"/>
    </location>
    <ligand>
        <name>K(+)</name>
        <dbReference type="ChEBI" id="CHEBI:29103"/>
    </ligand>
</feature>
<feature type="binding site" evidence="9">
    <location>
        <position position="187"/>
    </location>
    <ligand>
        <name>ATP</name>
        <dbReference type="ChEBI" id="CHEBI:30616"/>
    </ligand>
</feature>
<comment type="function">
    <text evidence="9">Catalyzes the phosphorylation of ribose at O-5 in a reaction requiring ATP and magnesium. The resulting D-ribose-5-phosphate can then be used either for sythesis of nucleotides, histidine, and tryptophan, or as a component of the pentose phosphate pathway.</text>
</comment>
<feature type="active site" description="Proton acceptor" evidence="9">
    <location>
        <position position="252"/>
    </location>
</feature>
<keyword evidence="9" id="KW-0963">Cytoplasm</keyword>
<sequence length="314" mass="34259">MNVNRVSVLGSFVVDLAVFSSHIPNPGETVFSESFKMGPGGKGFNQAVAAKRSGADVLFITKIGQDLFSILAEQAFEKYDLCKKYLLKSKTYGTGVALIIVNETNGNNAISVVPNACVDITLEDVEKNSEIFEKCDVFVAQFESNLQATYRAIELAKRSGAVTVLNPAPVREFDYEILKYVDILIPNEIEACLLAESFSNCNKVSKIAAKLEKFVDTVIITLGEKGVFCSKISHEIIPAIRVNTVDTTGAGDAFVGIFASYLSRNYSLRECVNFAITGAALSTTRYGTSPSMPSQKEIELMYRSVFSNEEGQDL</sequence>
<comment type="pathway">
    <text evidence="9">Carbohydrate metabolism; D-ribose degradation; D-ribose 5-phosphate from beta-D-ribopyranose: step 2/2.</text>
</comment>
<dbReference type="InterPro" id="IPR011611">
    <property type="entry name" value="PfkB_dom"/>
</dbReference>
<dbReference type="Gene3D" id="3.40.1190.20">
    <property type="match status" value="1"/>
</dbReference>
<name>A8F3M3_PSELT</name>
<feature type="binding site" evidence="9">
    <location>
        <begin position="221"/>
        <end position="226"/>
    </location>
    <ligand>
        <name>ATP</name>
        <dbReference type="ChEBI" id="CHEBI:30616"/>
    </ligand>
</feature>
<dbReference type="SUPFAM" id="SSF53613">
    <property type="entry name" value="Ribokinase-like"/>
    <property type="match status" value="1"/>
</dbReference>
<dbReference type="CDD" id="cd01174">
    <property type="entry name" value="ribokinase"/>
    <property type="match status" value="1"/>
</dbReference>
<dbReference type="EMBL" id="CP000812">
    <property type="protein sequence ID" value="ABV32757.1"/>
    <property type="molecule type" value="Genomic_DNA"/>
</dbReference>
<comment type="subunit">
    <text evidence="9">Homodimer.</text>
</comment>
<accession>A8F3M3</accession>
<keyword evidence="5 9" id="KW-0067">ATP-binding</keyword>
<dbReference type="InterPro" id="IPR002139">
    <property type="entry name" value="Ribo/fructo_kinase"/>
</dbReference>
<evidence type="ECO:0000259" key="10">
    <source>
        <dbReference type="Pfam" id="PF00294"/>
    </source>
</evidence>
<dbReference type="InterPro" id="IPR011877">
    <property type="entry name" value="Ribokinase"/>
</dbReference>
<evidence type="ECO:0000313" key="11">
    <source>
        <dbReference type="EMBL" id="ABV32757.1"/>
    </source>
</evidence>
<dbReference type="PRINTS" id="PR00990">
    <property type="entry name" value="RIBOKINASE"/>
</dbReference>
<dbReference type="HAMAP" id="MF_01987">
    <property type="entry name" value="Ribokinase"/>
    <property type="match status" value="1"/>
</dbReference>
<dbReference type="eggNOG" id="COG0524">
    <property type="taxonomic scope" value="Bacteria"/>
</dbReference>
<feature type="binding site" evidence="9">
    <location>
        <position position="291"/>
    </location>
    <ligand>
        <name>K(+)</name>
        <dbReference type="ChEBI" id="CHEBI:29103"/>
    </ligand>
</feature>
<feature type="binding site" evidence="9">
    <location>
        <position position="246"/>
    </location>
    <ligand>
        <name>K(+)</name>
        <dbReference type="ChEBI" id="CHEBI:29103"/>
    </ligand>
</feature>
<comment type="catalytic activity">
    <reaction evidence="9">
        <text>D-ribose + ATP = D-ribose 5-phosphate + ADP + H(+)</text>
        <dbReference type="Rhea" id="RHEA:13697"/>
        <dbReference type="ChEBI" id="CHEBI:15378"/>
        <dbReference type="ChEBI" id="CHEBI:30616"/>
        <dbReference type="ChEBI" id="CHEBI:47013"/>
        <dbReference type="ChEBI" id="CHEBI:78346"/>
        <dbReference type="ChEBI" id="CHEBI:456216"/>
        <dbReference type="EC" id="2.7.1.15"/>
    </reaction>
</comment>
<dbReference type="GO" id="GO:0019303">
    <property type="term" value="P:D-ribose catabolic process"/>
    <property type="evidence" value="ECO:0007669"/>
    <property type="project" value="UniProtKB-UniRule"/>
</dbReference>
<proteinExistence type="inferred from homology"/>
<evidence type="ECO:0000256" key="1">
    <source>
        <dbReference type="ARBA" id="ARBA00022679"/>
    </source>
</evidence>
<dbReference type="GO" id="GO:0004747">
    <property type="term" value="F:ribokinase activity"/>
    <property type="evidence" value="ECO:0007669"/>
    <property type="project" value="UniProtKB-UniRule"/>
</dbReference>
<protein>
    <recommendedName>
        <fullName evidence="9">Ribokinase</fullName>
        <shortName evidence="9">RK</shortName>
        <ecNumber evidence="9">2.7.1.15</ecNumber>
    </recommendedName>
</protein>
<comment type="similarity">
    <text evidence="9">Belongs to the carbohydrate kinase PfkB family. Ribokinase subfamily.</text>
</comment>
<keyword evidence="12" id="KW-1185">Reference proteome</keyword>
<evidence type="ECO:0000256" key="8">
    <source>
        <dbReference type="ARBA" id="ARBA00023277"/>
    </source>
</evidence>
<evidence type="ECO:0000256" key="6">
    <source>
        <dbReference type="ARBA" id="ARBA00022842"/>
    </source>
</evidence>
<feature type="binding site" evidence="9">
    <location>
        <position position="285"/>
    </location>
    <ligand>
        <name>K(+)</name>
        <dbReference type="ChEBI" id="CHEBI:29103"/>
    </ligand>
</feature>
<evidence type="ECO:0000256" key="9">
    <source>
        <dbReference type="HAMAP-Rule" id="MF_01987"/>
    </source>
</evidence>
<gene>
    <name evidence="9" type="primary">rbsK</name>
    <name evidence="11" type="ordered locus">Tlet_0187</name>
</gene>
<keyword evidence="3 9" id="KW-0547">Nucleotide-binding</keyword>
<dbReference type="PANTHER" id="PTHR10584">
    <property type="entry name" value="SUGAR KINASE"/>
    <property type="match status" value="1"/>
</dbReference>
<keyword evidence="6 9" id="KW-0460">Magnesium</keyword>
<keyword evidence="8 9" id="KW-0119">Carbohydrate metabolism</keyword>
<evidence type="ECO:0000256" key="5">
    <source>
        <dbReference type="ARBA" id="ARBA00022840"/>
    </source>
</evidence>
<dbReference type="UniPathway" id="UPA00916">
    <property type="reaction ID" value="UER00889"/>
</dbReference>
<reference evidence="11 12" key="1">
    <citation type="submission" date="2007-08" db="EMBL/GenBank/DDBJ databases">
        <title>Complete sequence of Thermotoga lettingae TMO.</title>
        <authorList>
            <consortium name="US DOE Joint Genome Institute"/>
            <person name="Copeland A."/>
            <person name="Lucas S."/>
            <person name="Lapidus A."/>
            <person name="Barry K."/>
            <person name="Glavina del Rio T."/>
            <person name="Dalin E."/>
            <person name="Tice H."/>
            <person name="Pitluck S."/>
            <person name="Foster B."/>
            <person name="Bruce D."/>
            <person name="Schmutz J."/>
            <person name="Larimer F."/>
            <person name="Land M."/>
            <person name="Hauser L."/>
            <person name="Kyrpides N."/>
            <person name="Mikhailova N."/>
            <person name="Nelson K."/>
            <person name="Gogarten J.P."/>
            <person name="Noll K."/>
            <person name="Richardson P."/>
        </authorList>
    </citation>
    <scope>NUCLEOTIDE SEQUENCE [LARGE SCALE GENOMIC DNA]</scope>
    <source>
        <strain evidence="12">ATCC BAA-301 / DSM 14385 / NBRC 107922 / TMO</strain>
    </source>
</reference>
<keyword evidence="4 9" id="KW-0418">Kinase</keyword>
<feature type="binding site" evidence="9">
    <location>
        <position position="252"/>
    </location>
    <ligand>
        <name>substrate</name>
    </ligand>
</feature>
<dbReference type="AlphaFoldDB" id="A8F3M3"/>
<feature type="binding site" evidence="9">
    <location>
        <position position="287"/>
    </location>
    <ligand>
        <name>K(+)</name>
        <dbReference type="ChEBI" id="CHEBI:29103"/>
    </ligand>
</feature>
<evidence type="ECO:0000256" key="3">
    <source>
        <dbReference type="ARBA" id="ARBA00022741"/>
    </source>
</evidence>
<dbReference type="STRING" id="416591.Tlet_0187"/>
<keyword evidence="7 9" id="KW-0630">Potassium</keyword>
<dbReference type="InterPro" id="IPR029056">
    <property type="entry name" value="Ribokinase-like"/>
</dbReference>
<evidence type="ECO:0000256" key="4">
    <source>
        <dbReference type="ARBA" id="ARBA00022777"/>
    </source>
</evidence>
<feature type="binding site" evidence="9">
    <location>
        <begin position="251"/>
        <end position="252"/>
    </location>
    <ligand>
        <name>ATP</name>
        <dbReference type="ChEBI" id="CHEBI:30616"/>
    </ligand>
</feature>
<reference evidence="11 12" key="2">
    <citation type="journal article" date="2009" name="Proc. Natl. Acad. Sci. U.S.A.">
        <title>On the chimeric nature, thermophilic origin, and phylogenetic placement of the Thermotogales.</title>
        <authorList>
            <person name="Zhaxybayeva O."/>
            <person name="Swithers K.S."/>
            <person name="Lapierre P."/>
            <person name="Fournier G.P."/>
            <person name="Bickhart D.M."/>
            <person name="DeBoy R.T."/>
            <person name="Nelson K.E."/>
            <person name="Nesbo C.L."/>
            <person name="Doolittle W.F."/>
            <person name="Gogarten J.P."/>
            <person name="Noll K.M."/>
        </authorList>
    </citation>
    <scope>NUCLEOTIDE SEQUENCE [LARGE SCALE GENOMIC DNA]</scope>
    <source>
        <strain evidence="12">ATCC BAA-301 / DSM 14385 / NBRC 107922 / TMO</strain>
    </source>
</reference>
<comment type="activity regulation">
    <text evidence="9">Activated by a monovalent cation that binds near, but not in, the active site. The most likely occupant of the site in vivo is potassium. Ion binding induces a conformational change that may alter substrate affinity.</text>
</comment>
<dbReference type="EC" id="2.7.1.15" evidence="9"/>
<organism evidence="11 12">
    <name type="scientific">Pseudothermotoga lettingae (strain ATCC BAA-301 / DSM 14385 / NBRC 107922 / TMO)</name>
    <name type="common">Thermotoga lettingae</name>
    <dbReference type="NCBI Taxonomy" id="416591"/>
    <lineage>
        <taxon>Bacteria</taxon>
        <taxon>Thermotogati</taxon>
        <taxon>Thermotogota</taxon>
        <taxon>Thermotogae</taxon>
        <taxon>Thermotogales</taxon>
        <taxon>Thermotogaceae</taxon>
        <taxon>Pseudothermotoga</taxon>
    </lineage>
</organism>
<comment type="subcellular location">
    <subcellularLocation>
        <location evidence="9">Cytoplasm</location>
    </subcellularLocation>
</comment>
<feature type="binding site" evidence="9">
    <location>
        <begin position="41"/>
        <end position="45"/>
    </location>
    <ligand>
        <name>substrate</name>
    </ligand>
</feature>
<evidence type="ECO:0000256" key="7">
    <source>
        <dbReference type="ARBA" id="ARBA00022958"/>
    </source>
</evidence>
<comment type="cofactor">
    <cofactor evidence="9">
        <name>Mg(2+)</name>
        <dbReference type="ChEBI" id="CHEBI:18420"/>
    </cofactor>
    <text evidence="9">Requires a divalent cation, most likely magnesium in vivo, as an electrophilic catalyst to aid phosphoryl group transfer. It is the chelate of the metal and the nucleotide that is the actual substrate.</text>
</comment>
<evidence type="ECO:0000313" key="12">
    <source>
        <dbReference type="Proteomes" id="UP000002016"/>
    </source>
</evidence>
<dbReference type="Pfam" id="PF00294">
    <property type="entry name" value="PfkB"/>
    <property type="match status" value="1"/>
</dbReference>
<dbReference type="GO" id="GO:0005737">
    <property type="term" value="C:cytoplasm"/>
    <property type="evidence" value="ECO:0007669"/>
    <property type="project" value="UniProtKB-SubCell"/>
</dbReference>